<protein>
    <recommendedName>
        <fullName evidence="5">RING-type domain-containing protein</fullName>
    </recommendedName>
</protein>
<reference evidence="6" key="2">
    <citation type="submission" date="2021-02" db="EMBL/GenBank/DDBJ databases">
        <authorList>
            <person name="Kimball J.A."/>
            <person name="Haas M.W."/>
            <person name="Macchietto M."/>
            <person name="Kono T."/>
            <person name="Duquette J."/>
            <person name="Shao M."/>
        </authorList>
    </citation>
    <scope>NUCLEOTIDE SEQUENCE</scope>
    <source>
        <tissue evidence="6">Fresh leaf tissue</tissue>
    </source>
</reference>
<evidence type="ECO:0000313" key="6">
    <source>
        <dbReference type="EMBL" id="KAG8071418.1"/>
    </source>
</evidence>
<dbReference type="Proteomes" id="UP000729402">
    <property type="component" value="Unassembled WGS sequence"/>
</dbReference>
<dbReference type="OrthoDB" id="624912at2759"/>
<accession>A0A8J5W1S8</accession>
<dbReference type="GO" id="GO:0005634">
    <property type="term" value="C:nucleus"/>
    <property type="evidence" value="ECO:0007669"/>
    <property type="project" value="TreeGrafter"/>
</dbReference>
<reference evidence="6" key="1">
    <citation type="journal article" date="2021" name="bioRxiv">
        <title>Whole Genome Assembly and Annotation of Northern Wild Rice, Zizania palustris L., Supports a Whole Genome Duplication in the Zizania Genus.</title>
        <authorList>
            <person name="Haas M."/>
            <person name="Kono T."/>
            <person name="Macchietto M."/>
            <person name="Millas R."/>
            <person name="McGilp L."/>
            <person name="Shao M."/>
            <person name="Duquette J."/>
            <person name="Hirsch C.N."/>
            <person name="Kimball J."/>
        </authorList>
    </citation>
    <scope>NUCLEOTIDE SEQUENCE</scope>
    <source>
        <tissue evidence="6">Fresh leaf tissue</tissue>
    </source>
</reference>
<proteinExistence type="predicted"/>
<dbReference type="PROSITE" id="PS50089">
    <property type="entry name" value="ZF_RING_2"/>
    <property type="match status" value="1"/>
</dbReference>
<sequence length="244" mass="26849">MARRPEFVRPLDYVYGDDSDGLTTIKIKGVAAVPCSGVDLRFNAVVDCRDGKECTPPVTIAFVKHGGDDPEVAGRFTYDCGYFVLLSRSQHVEKMVEAAGFPAECAAVVEDFITQSTSKASNSFWAGVAITIGMAPTGTFVHYDGGDSDSKEDKEAVVIREDCAICFSTYEVGSAAAVKLSCSHSYHRTCLDKWFSVKRTCPLCRLPVTEGIDSLSDYDDDYFNHQHDDYFDLDDDDDDYSGEQ</sequence>
<dbReference type="Pfam" id="PF13639">
    <property type="entry name" value="zf-RING_2"/>
    <property type="match status" value="1"/>
</dbReference>
<dbReference type="PANTHER" id="PTHR45931:SF3">
    <property type="entry name" value="RING ZINC FINGER-CONTAINING PROTEIN"/>
    <property type="match status" value="1"/>
</dbReference>
<evidence type="ECO:0000256" key="2">
    <source>
        <dbReference type="ARBA" id="ARBA00022771"/>
    </source>
</evidence>
<keyword evidence="7" id="KW-1185">Reference proteome</keyword>
<evidence type="ECO:0000259" key="5">
    <source>
        <dbReference type="PROSITE" id="PS50089"/>
    </source>
</evidence>
<evidence type="ECO:0000313" key="7">
    <source>
        <dbReference type="Proteomes" id="UP000729402"/>
    </source>
</evidence>
<evidence type="ECO:0000256" key="4">
    <source>
        <dbReference type="PROSITE-ProRule" id="PRU00175"/>
    </source>
</evidence>
<dbReference type="GO" id="GO:0008270">
    <property type="term" value="F:zinc ion binding"/>
    <property type="evidence" value="ECO:0007669"/>
    <property type="project" value="UniProtKB-KW"/>
</dbReference>
<dbReference type="SMART" id="SM00744">
    <property type="entry name" value="RINGv"/>
    <property type="match status" value="1"/>
</dbReference>
<feature type="domain" description="RING-type" evidence="5">
    <location>
        <begin position="163"/>
        <end position="205"/>
    </location>
</feature>
<name>A0A8J5W1S8_ZIZPA</name>
<evidence type="ECO:0000256" key="3">
    <source>
        <dbReference type="ARBA" id="ARBA00022833"/>
    </source>
</evidence>
<keyword evidence="1" id="KW-0479">Metal-binding</keyword>
<dbReference type="AlphaFoldDB" id="A0A8J5W1S8"/>
<dbReference type="InterPro" id="IPR051834">
    <property type="entry name" value="RING_finger_E3_ligase"/>
</dbReference>
<dbReference type="EMBL" id="JAAALK010000283">
    <property type="protein sequence ID" value="KAG8071418.1"/>
    <property type="molecule type" value="Genomic_DNA"/>
</dbReference>
<keyword evidence="3" id="KW-0862">Zinc</keyword>
<dbReference type="InterPro" id="IPR001841">
    <property type="entry name" value="Znf_RING"/>
</dbReference>
<evidence type="ECO:0000256" key="1">
    <source>
        <dbReference type="ARBA" id="ARBA00022723"/>
    </source>
</evidence>
<dbReference type="SMART" id="SM00184">
    <property type="entry name" value="RING"/>
    <property type="match status" value="1"/>
</dbReference>
<gene>
    <name evidence="6" type="ORF">GUJ93_ZPchr0006g44797</name>
</gene>
<keyword evidence="2 4" id="KW-0863">Zinc-finger</keyword>
<dbReference type="InterPro" id="IPR011016">
    <property type="entry name" value="Znf_RING-CH"/>
</dbReference>
<dbReference type="GO" id="GO:0006511">
    <property type="term" value="P:ubiquitin-dependent protein catabolic process"/>
    <property type="evidence" value="ECO:0007669"/>
    <property type="project" value="TreeGrafter"/>
</dbReference>
<dbReference type="PANTHER" id="PTHR45931">
    <property type="entry name" value="SI:CH211-59O9.10"/>
    <property type="match status" value="1"/>
</dbReference>
<comment type="caution">
    <text evidence="6">The sequence shown here is derived from an EMBL/GenBank/DDBJ whole genome shotgun (WGS) entry which is preliminary data.</text>
</comment>
<organism evidence="6 7">
    <name type="scientific">Zizania palustris</name>
    <name type="common">Northern wild rice</name>
    <dbReference type="NCBI Taxonomy" id="103762"/>
    <lineage>
        <taxon>Eukaryota</taxon>
        <taxon>Viridiplantae</taxon>
        <taxon>Streptophyta</taxon>
        <taxon>Embryophyta</taxon>
        <taxon>Tracheophyta</taxon>
        <taxon>Spermatophyta</taxon>
        <taxon>Magnoliopsida</taxon>
        <taxon>Liliopsida</taxon>
        <taxon>Poales</taxon>
        <taxon>Poaceae</taxon>
        <taxon>BOP clade</taxon>
        <taxon>Oryzoideae</taxon>
        <taxon>Oryzeae</taxon>
        <taxon>Zizaniinae</taxon>
        <taxon>Zizania</taxon>
    </lineage>
</organism>
<dbReference type="GO" id="GO:0061630">
    <property type="term" value="F:ubiquitin protein ligase activity"/>
    <property type="evidence" value="ECO:0007669"/>
    <property type="project" value="TreeGrafter"/>
</dbReference>